<sequence>MTKSSMVRLPDEAAKKVEQYAKERGLAFATAVRCMIIEHLKETNPDLMKGGTRAVN</sequence>
<dbReference type="EMBL" id="MT145051">
    <property type="protein sequence ID" value="QJI03020.1"/>
    <property type="molecule type" value="Genomic_DNA"/>
</dbReference>
<protein>
    <submittedName>
        <fullName evidence="1">Uncharacterized protein</fullName>
    </submittedName>
</protein>
<proteinExistence type="predicted"/>
<reference evidence="1" key="1">
    <citation type="submission" date="2020-03" db="EMBL/GenBank/DDBJ databases">
        <title>The deep terrestrial virosphere.</title>
        <authorList>
            <person name="Holmfeldt K."/>
            <person name="Nilsson E."/>
            <person name="Simone D."/>
            <person name="Lopez-Fernandez M."/>
            <person name="Wu X."/>
            <person name="de Brujin I."/>
            <person name="Lundin D."/>
            <person name="Andersson A."/>
            <person name="Bertilsson S."/>
            <person name="Dopson M."/>
        </authorList>
    </citation>
    <scope>NUCLEOTIDE SEQUENCE</scope>
    <source>
        <strain evidence="1">TM448B03985</strain>
    </source>
</reference>
<name>A0A6M3XYL7_9ZZZZ</name>
<organism evidence="1">
    <name type="scientific">viral metagenome</name>
    <dbReference type="NCBI Taxonomy" id="1070528"/>
    <lineage>
        <taxon>unclassified sequences</taxon>
        <taxon>metagenomes</taxon>
        <taxon>organismal metagenomes</taxon>
    </lineage>
</organism>
<accession>A0A6M3XYL7</accession>
<gene>
    <name evidence="1" type="ORF">TM448B03985_0006</name>
</gene>
<evidence type="ECO:0000313" key="1">
    <source>
        <dbReference type="EMBL" id="QJI03020.1"/>
    </source>
</evidence>
<dbReference type="AlphaFoldDB" id="A0A6M3XYL7"/>